<evidence type="ECO:0000256" key="10">
    <source>
        <dbReference type="ARBA" id="ARBA00048567"/>
    </source>
</evidence>
<feature type="binding site" evidence="11">
    <location>
        <position position="124"/>
    </location>
    <ligand>
        <name>ATP</name>
        <dbReference type="ChEBI" id="CHEBI:30616"/>
    </ligand>
</feature>
<evidence type="ECO:0000256" key="2">
    <source>
        <dbReference type="ARBA" id="ARBA00006997"/>
    </source>
</evidence>
<comment type="subcellular location">
    <subcellularLocation>
        <location evidence="11">Cytoplasm</location>
    </subcellularLocation>
</comment>
<dbReference type="HAMAP" id="MF_00109">
    <property type="entry name" value="Shikimate_kinase"/>
    <property type="match status" value="1"/>
</dbReference>
<gene>
    <name evidence="11" type="primary">aroK</name>
    <name evidence="12" type="ORF">SAMN02745885_01998</name>
</gene>
<evidence type="ECO:0000256" key="5">
    <source>
        <dbReference type="ARBA" id="ARBA00022679"/>
    </source>
</evidence>
<evidence type="ECO:0000256" key="1">
    <source>
        <dbReference type="ARBA" id="ARBA00004842"/>
    </source>
</evidence>
<name>A0A1T4RA49_9FIRM</name>
<dbReference type="GO" id="GO:0000287">
    <property type="term" value="F:magnesium ion binding"/>
    <property type="evidence" value="ECO:0007669"/>
    <property type="project" value="UniProtKB-UniRule"/>
</dbReference>
<dbReference type="InterPro" id="IPR027417">
    <property type="entry name" value="P-loop_NTPase"/>
</dbReference>
<keyword evidence="11" id="KW-0963">Cytoplasm</keyword>
<feature type="binding site" evidence="11">
    <location>
        <position position="35"/>
    </location>
    <ligand>
        <name>substrate</name>
    </ligand>
</feature>
<keyword evidence="11" id="KW-0479">Metal-binding</keyword>
<evidence type="ECO:0000256" key="9">
    <source>
        <dbReference type="ARBA" id="ARBA00023141"/>
    </source>
</evidence>
<evidence type="ECO:0000256" key="4">
    <source>
        <dbReference type="ARBA" id="ARBA00022605"/>
    </source>
</evidence>
<comment type="similarity">
    <text evidence="2 11">Belongs to the shikimate kinase family.</text>
</comment>
<organism evidence="12 13">
    <name type="scientific">Carboxydocella sporoproducens DSM 16521</name>
    <dbReference type="NCBI Taxonomy" id="1121270"/>
    <lineage>
        <taxon>Bacteria</taxon>
        <taxon>Bacillati</taxon>
        <taxon>Bacillota</taxon>
        <taxon>Clostridia</taxon>
        <taxon>Eubacteriales</taxon>
        <taxon>Clostridiales Family XVI. Incertae Sedis</taxon>
        <taxon>Carboxydocella</taxon>
    </lineage>
</organism>
<comment type="caution">
    <text evidence="11">Lacks conserved residue(s) required for the propagation of feature annotation.</text>
</comment>
<evidence type="ECO:0000256" key="7">
    <source>
        <dbReference type="ARBA" id="ARBA00022777"/>
    </source>
</evidence>
<accession>A0A1T4RA49</accession>
<evidence type="ECO:0000256" key="6">
    <source>
        <dbReference type="ARBA" id="ARBA00022741"/>
    </source>
</evidence>
<keyword evidence="4 11" id="KW-0028">Amino-acid biosynthesis</keyword>
<keyword evidence="6 11" id="KW-0547">Nucleotide-binding</keyword>
<keyword evidence="13" id="KW-1185">Reference proteome</keyword>
<evidence type="ECO:0000256" key="3">
    <source>
        <dbReference type="ARBA" id="ARBA00012154"/>
    </source>
</evidence>
<evidence type="ECO:0000313" key="12">
    <source>
        <dbReference type="EMBL" id="SKA12789.1"/>
    </source>
</evidence>
<dbReference type="Pfam" id="PF01202">
    <property type="entry name" value="SKI"/>
    <property type="match status" value="1"/>
</dbReference>
<dbReference type="PANTHER" id="PTHR21087:SF16">
    <property type="entry name" value="SHIKIMATE KINASE 1, CHLOROPLASTIC"/>
    <property type="match status" value="1"/>
</dbReference>
<keyword evidence="7 11" id="KW-0418">Kinase</keyword>
<dbReference type="PROSITE" id="PS01128">
    <property type="entry name" value="SHIKIMATE_KINASE"/>
    <property type="match status" value="1"/>
</dbReference>
<dbReference type="GO" id="GO:0008652">
    <property type="term" value="P:amino acid biosynthetic process"/>
    <property type="evidence" value="ECO:0007669"/>
    <property type="project" value="UniProtKB-KW"/>
</dbReference>
<comment type="subunit">
    <text evidence="11">Monomer.</text>
</comment>
<feature type="binding site" evidence="11">
    <location>
        <position position="84"/>
    </location>
    <ligand>
        <name>substrate</name>
    </ligand>
</feature>
<dbReference type="EC" id="2.7.1.71" evidence="3 11"/>
<dbReference type="GO" id="GO:0005524">
    <property type="term" value="F:ATP binding"/>
    <property type="evidence" value="ECO:0007669"/>
    <property type="project" value="UniProtKB-UniRule"/>
</dbReference>
<feature type="binding site" evidence="11">
    <location>
        <position position="17"/>
    </location>
    <ligand>
        <name>Mg(2+)</name>
        <dbReference type="ChEBI" id="CHEBI:18420"/>
    </ligand>
</feature>
<dbReference type="GO" id="GO:0005829">
    <property type="term" value="C:cytosol"/>
    <property type="evidence" value="ECO:0007669"/>
    <property type="project" value="TreeGrafter"/>
</dbReference>
<keyword evidence="8 11" id="KW-0067">ATP-binding</keyword>
<evidence type="ECO:0000256" key="8">
    <source>
        <dbReference type="ARBA" id="ARBA00022840"/>
    </source>
</evidence>
<dbReference type="AlphaFoldDB" id="A0A1T4RA49"/>
<dbReference type="SUPFAM" id="SSF52540">
    <property type="entry name" value="P-loop containing nucleoside triphosphate hydrolases"/>
    <property type="match status" value="1"/>
</dbReference>
<dbReference type="Gene3D" id="3.40.50.300">
    <property type="entry name" value="P-loop containing nucleotide triphosphate hydrolases"/>
    <property type="match status" value="1"/>
</dbReference>
<dbReference type="Proteomes" id="UP000189933">
    <property type="component" value="Unassembled WGS sequence"/>
</dbReference>
<dbReference type="UniPathway" id="UPA00053">
    <property type="reaction ID" value="UER00088"/>
</dbReference>
<evidence type="ECO:0000313" key="13">
    <source>
        <dbReference type="Proteomes" id="UP000189933"/>
    </source>
</evidence>
<dbReference type="CDD" id="cd00464">
    <property type="entry name" value="SK"/>
    <property type="match status" value="1"/>
</dbReference>
<reference evidence="13" key="1">
    <citation type="submission" date="2017-02" db="EMBL/GenBank/DDBJ databases">
        <authorList>
            <person name="Varghese N."/>
            <person name="Submissions S."/>
        </authorList>
    </citation>
    <scope>NUCLEOTIDE SEQUENCE [LARGE SCALE GENOMIC DNA]</scope>
    <source>
        <strain evidence="13">DSM 16521</strain>
    </source>
</reference>
<dbReference type="PRINTS" id="PR01100">
    <property type="entry name" value="SHIKIMTKNASE"/>
</dbReference>
<sequence length="186" mass="20951">MRVVLVFLTGFMGTGKTAVARRLAAILGWPWVDTDQEIEKVTGLSIEDIFRKHGEIRFRSEETLALKRIVRDWAGQPGIVSTGGGMVLKAENVELMRAHGVIIGLTATPEVIFQRVKMRQLRKRPLLRTKGDVRARIEELMSLREPVYRSVAEVIIDTSSKEPEQIARELVEWIKGRMAGEKSGKS</sequence>
<dbReference type="InterPro" id="IPR031322">
    <property type="entry name" value="Shikimate/glucono_kinase"/>
</dbReference>
<dbReference type="InterPro" id="IPR000623">
    <property type="entry name" value="Shikimate_kinase/TSH1"/>
</dbReference>
<proteinExistence type="inferred from homology"/>
<dbReference type="InterPro" id="IPR023000">
    <property type="entry name" value="Shikimate_kinase_CS"/>
</dbReference>
<keyword evidence="9 11" id="KW-0057">Aromatic amino acid biosynthesis</keyword>
<dbReference type="EMBL" id="FUXM01000027">
    <property type="protein sequence ID" value="SKA12789.1"/>
    <property type="molecule type" value="Genomic_DNA"/>
</dbReference>
<dbReference type="GO" id="GO:0009423">
    <property type="term" value="P:chorismate biosynthetic process"/>
    <property type="evidence" value="ECO:0007669"/>
    <property type="project" value="UniProtKB-UniRule"/>
</dbReference>
<evidence type="ECO:0000256" key="11">
    <source>
        <dbReference type="HAMAP-Rule" id="MF_00109"/>
    </source>
</evidence>
<feature type="binding site" evidence="11">
    <location>
        <begin position="13"/>
        <end position="18"/>
    </location>
    <ligand>
        <name>ATP</name>
        <dbReference type="ChEBI" id="CHEBI:30616"/>
    </ligand>
</feature>
<keyword evidence="11" id="KW-0460">Magnesium</keyword>
<comment type="function">
    <text evidence="11">Catalyzes the specific phosphorylation of the 3-hydroxyl group of shikimic acid using ATP as a cosubstrate.</text>
</comment>
<feature type="binding site" evidence="11">
    <location>
        <position position="59"/>
    </location>
    <ligand>
        <name>substrate</name>
    </ligand>
</feature>
<keyword evidence="5 11" id="KW-0808">Transferase</keyword>
<dbReference type="GO" id="GO:0004765">
    <property type="term" value="F:shikimate kinase activity"/>
    <property type="evidence" value="ECO:0007669"/>
    <property type="project" value="UniProtKB-UniRule"/>
</dbReference>
<dbReference type="GO" id="GO:0009073">
    <property type="term" value="P:aromatic amino acid family biosynthetic process"/>
    <property type="evidence" value="ECO:0007669"/>
    <property type="project" value="UniProtKB-KW"/>
</dbReference>
<dbReference type="PANTHER" id="PTHR21087">
    <property type="entry name" value="SHIKIMATE KINASE"/>
    <property type="match status" value="1"/>
</dbReference>
<feature type="binding site" evidence="11">
    <location>
        <position position="144"/>
    </location>
    <ligand>
        <name>substrate</name>
    </ligand>
</feature>
<comment type="pathway">
    <text evidence="1 11">Metabolic intermediate biosynthesis; chorismate biosynthesis; chorismate from D-erythrose 4-phosphate and phosphoenolpyruvate: step 5/7.</text>
</comment>
<comment type="cofactor">
    <cofactor evidence="11">
        <name>Mg(2+)</name>
        <dbReference type="ChEBI" id="CHEBI:18420"/>
    </cofactor>
    <text evidence="11">Binds 1 Mg(2+) ion per subunit.</text>
</comment>
<comment type="catalytic activity">
    <reaction evidence="10 11">
        <text>shikimate + ATP = 3-phosphoshikimate + ADP + H(+)</text>
        <dbReference type="Rhea" id="RHEA:13121"/>
        <dbReference type="ChEBI" id="CHEBI:15378"/>
        <dbReference type="ChEBI" id="CHEBI:30616"/>
        <dbReference type="ChEBI" id="CHEBI:36208"/>
        <dbReference type="ChEBI" id="CHEBI:145989"/>
        <dbReference type="ChEBI" id="CHEBI:456216"/>
        <dbReference type="EC" id="2.7.1.71"/>
    </reaction>
</comment>
<protein>
    <recommendedName>
        <fullName evidence="3 11">Shikimate kinase</fullName>
        <shortName evidence="11">SK</shortName>
        <ecNumber evidence="3 11">2.7.1.71</ecNumber>
    </recommendedName>
</protein>